<dbReference type="PANTHER" id="PTHR30441:SF8">
    <property type="entry name" value="DUF748 DOMAIN-CONTAINING PROTEIN"/>
    <property type="match status" value="1"/>
</dbReference>
<organism evidence="3 4">
    <name type="scientific">Malaciobacter mytili LMG 24559</name>
    <dbReference type="NCBI Taxonomy" id="1032238"/>
    <lineage>
        <taxon>Bacteria</taxon>
        <taxon>Pseudomonadati</taxon>
        <taxon>Campylobacterota</taxon>
        <taxon>Epsilonproteobacteria</taxon>
        <taxon>Campylobacterales</taxon>
        <taxon>Arcobacteraceae</taxon>
        <taxon>Malaciobacter</taxon>
    </lineage>
</organism>
<dbReference type="KEGG" id="amyt:AMYT_1319"/>
<dbReference type="Pfam" id="PF05359">
    <property type="entry name" value="DUF748"/>
    <property type="match status" value="2"/>
</dbReference>
<evidence type="ECO:0000256" key="2">
    <source>
        <dbReference type="SAM" id="Phobius"/>
    </source>
</evidence>
<keyword evidence="2" id="KW-1133">Transmembrane helix</keyword>
<feature type="transmembrane region" description="Helical" evidence="2">
    <location>
        <begin position="7"/>
        <end position="29"/>
    </location>
</feature>
<protein>
    <recommendedName>
        <fullName evidence="5">DUF748 domain-containing membrane protein</fullName>
    </recommendedName>
</protein>
<proteinExistence type="predicted"/>
<keyword evidence="2" id="KW-0472">Membrane</keyword>
<name>A0AAX2AFI2_9BACT</name>
<feature type="compositionally biased region" description="Polar residues" evidence="1">
    <location>
        <begin position="506"/>
        <end position="518"/>
    </location>
</feature>
<evidence type="ECO:0000256" key="1">
    <source>
        <dbReference type="SAM" id="MobiDB-lite"/>
    </source>
</evidence>
<dbReference type="InterPro" id="IPR052894">
    <property type="entry name" value="AsmA-related"/>
</dbReference>
<evidence type="ECO:0000313" key="3">
    <source>
        <dbReference type="EMBL" id="RXK14884.1"/>
    </source>
</evidence>
<keyword evidence="2" id="KW-0812">Transmembrane</keyword>
<dbReference type="RefSeq" id="WP_114841759.1">
    <property type="nucleotide sequence ID" value="NZ_CP031219.1"/>
</dbReference>
<dbReference type="GO" id="GO:0005886">
    <property type="term" value="C:plasma membrane"/>
    <property type="evidence" value="ECO:0007669"/>
    <property type="project" value="TreeGrafter"/>
</dbReference>
<feature type="region of interest" description="Disordered" evidence="1">
    <location>
        <begin position="496"/>
        <end position="518"/>
    </location>
</feature>
<evidence type="ECO:0000313" key="4">
    <source>
        <dbReference type="Proteomes" id="UP000290092"/>
    </source>
</evidence>
<evidence type="ECO:0008006" key="5">
    <source>
        <dbReference type="Google" id="ProtNLM"/>
    </source>
</evidence>
<dbReference type="AlphaFoldDB" id="A0AAX2AFI2"/>
<dbReference type="EMBL" id="NXID01000049">
    <property type="protein sequence ID" value="RXK14884.1"/>
    <property type="molecule type" value="Genomic_DNA"/>
</dbReference>
<keyword evidence="4" id="KW-1185">Reference proteome</keyword>
<dbReference type="Proteomes" id="UP000290092">
    <property type="component" value="Unassembled WGS sequence"/>
</dbReference>
<dbReference type="InterPro" id="IPR008023">
    <property type="entry name" value="DUF748"/>
</dbReference>
<dbReference type="PANTHER" id="PTHR30441">
    <property type="entry name" value="DUF748 DOMAIN-CONTAINING PROTEIN"/>
    <property type="match status" value="1"/>
</dbReference>
<comment type="caution">
    <text evidence="3">The sequence shown here is derived from an EMBL/GenBank/DDBJ whole genome shotgun (WGS) entry which is preliminary data.</text>
</comment>
<sequence>MKTNKTIKILISLVLLYSLIGFFIIPYFLKPQIIKIINENITKEVFIENLRLNPFTFEINIDEFEIKDKETSLIYFKNLYIDFSIFKTIDKNHIRFEKINLTDAKINIIEDDKGIINLTKLAKEKKEEKNKNTNSSIIDFLILTTNINNATINYTRNSKIDPFSISLNNLNYVFHDLGSFKNIVASQTLSTKINENTTLNMKGGFKLEPFSMYANVSLQNLKPTEFLSYKKSMLNFNLEDKASIDLNFGYQINFNNSLDLKVQNLNLAIKNIDLKQKNSTLAKFENLLVKNLFLEYPKQIIDIESISLEKPFVKAIISKNKEINFTTLINTIEKKEPTKQEENSLPWFFDLKTFNISKAQLEYSDKSNNNEVRLNNLSFNIDNFKVKKEDLKISTITLNEPSIKISNKKEQLNLDIKNLSLVATNLKKEKEKIFLDKIDLKKEALFLTKQLQAEIITKNIDLIIDKIVFENNTLAIKNTKLKEPYISITLPKNTTTNKKEQKDKLTTNTQKENNSKDNLNLDIGPLKIENASFNFEDKNLPIPFKTLVSNLNGNFSEFNSKSSKPTKLNLEGAVDTYGYTKITGLVEHQNIKNLTDINMIFKNITIKNFTSYSGKFLGREIDSGKLNLDLKYNIKSSNLDAKNSIIISDIRFGKEIKSEDAVSLPLELAIALLEDSKGIINLDIPISGDVNDPNFSVGPIIWKAFTNLILKAVSAPFNLLASLLGIQADEIKTIDFEYASSKLLPSEKEALDNLALIMEKRPNIAIKIIPNYTSNDIKALQNSKATLLIEEQMKKVSKGDKYQIAIENLYTSYKNKKELKEIKKEFIINENKKEVFLKDKYLANLKENIALKQIITEDEIKLLTQNRIKTILDYFKTKKVDSSKLIISEEKQSETNKNFTKFDLEITVAKRK</sequence>
<dbReference type="GO" id="GO:0090313">
    <property type="term" value="P:regulation of protein targeting to membrane"/>
    <property type="evidence" value="ECO:0007669"/>
    <property type="project" value="TreeGrafter"/>
</dbReference>
<gene>
    <name evidence="3" type="ORF">CP985_11620</name>
</gene>
<accession>A0AAX2AFI2</accession>
<reference evidence="3 4" key="1">
    <citation type="submission" date="2017-09" db="EMBL/GenBank/DDBJ databases">
        <title>Genomics of the genus Arcobacter.</title>
        <authorList>
            <person name="Perez-Cataluna A."/>
            <person name="Figueras M.J."/>
            <person name="Salas-Masso N."/>
        </authorList>
    </citation>
    <scope>NUCLEOTIDE SEQUENCE [LARGE SCALE GENOMIC DNA]</scope>
    <source>
        <strain evidence="3 4">CECT 7386</strain>
    </source>
</reference>